<dbReference type="SUPFAM" id="SSF57850">
    <property type="entry name" value="RING/U-box"/>
    <property type="match status" value="1"/>
</dbReference>
<dbReference type="AlphaFoldDB" id="A0AAN7R1E1"/>
<dbReference type="Gene3D" id="1.10.510.10">
    <property type="entry name" value="Transferase(Phosphotransferase) domain 1"/>
    <property type="match status" value="1"/>
</dbReference>
<dbReference type="Pfam" id="PF00069">
    <property type="entry name" value="Pkinase"/>
    <property type="match status" value="1"/>
</dbReference>
<evidence type="ECO:0000256" key="1">
    <source>
        <dbReference type="ARBA" id="ARBA00000900"/>
    </source>
</evidence>
<dbReference type="InterPro" id="IPR051348">
    <property type="entry name" value="U-box_ubiquitin_ligases"/>
</dbReference>
<dbReference type="InterPro" id="IPR013083">
    <property type="entry name" value="Znf_RING/FYVE/PHD"/>
</dbReference>
<dbReference type="Proteomes" id="UP001346149">
    <property type="component" value="Unassembled WGS sequence"/>
</dbReference>
<evidence type="ECO:0000256" key="4">
    <source>
        <dbReference type="ARBA" id="ARBA00012483"/>
    </source>
</evidence>
<dbReference type="CDD" id="cd01989">
    <property type="entry name" value="USP_STK_Ubox_N"/>
    <property type="match status" value="1"/>
</dbReference>
<dbReference type="PROSITE" id="PS00107">
    <property type="entry name" value="PROTEIN_KINASE_ATP"/>
    <property type="match status" value="1"/>
</dbReference>
<evidence type="ECO:0000313" key="16">
    <source>
        <dbReference type="Proteomes" id="UP001346149"/>
    </source>
</evidence>
<feature type="region of interest" description="Disordered" evidence="12">
    <location>
        <begin position="199"/>
        <end position="233"/>
    </location>
</feature>
<dbReference type="PANTHER" id="PTHR45647:SF15">
    <property type="entry name" value="U-BOX DOMAIN-CONTAINING PROTEIN 35"/>
    <property type="match status" value="1"/>
</dbReference>
<dbReference type="EC" id="2.3.2.27" evidence="4"/>
<keyword evidence="6 10" id="KW-0547">Nucleotide-binding</keyword>
<dbReference type="InterPro" id="IPR011009">
    <property type="entry name" value="Kinase-like_dom_sf"/>
</dbReference>
<evidence type="ECO:0000259" key="14">
    <source>
        <dbReference type="PROSITE" id="PS51698"/>
    </source>
</evidence>
<keyword evidence="7" id="KW-0418">Kinase</keyword>
<dbReference type="GO" id="GO:0004672">
    <property type="term" value="F:protein kinase activity"/>
    <property type="evidence" value="ECO:0007669"/>
    <property type="project" value="InterPro"/>
</dbReference>
<evidence type="ECO:0000256" key="8">
    <source>
        <dbReference type="ARBA" id="ARBA00022786"/>
    </source>
</evidence>
<keyword evidence="9 10" id="KW-0067">ATP-binding</keyword>
<evidence type="ECO:0000313" key="15">
    <source>
        <dbReference type="EMBL" id="KAK4788674.1"/>
    </source>
</evidence>
<sequence length="831" mass="92967">MLKVEAFQPTRIRGSVSVMAEKEIVEYQGQPNVLSNPPMTVGIAIDGKVKCKYLVRWALEKFIHEGVVSFKLLHVYPRIMGVPTPMGNSIPMSQVREDVALAYRKDVEWEKTEMLLPFKKIITGKKMQAELLLIESDDIASAVAKEVKNLTISKLVIGAASVGMFSRKVKKHSLTSRISDLTPSFCTVYVVSKGKLSSIRQSNSGSNVTSSIKDDSSQTSCLTNSGTTLPPSSCSDSISAASYGHFRSSSLPVQRFQALSHINKGLLILGATSLEANHSRNQSLASEFDQDVLGFDTCGSNLEYPETRNSSFQSSMIDAQSWTIDEGSTSDALVDHPSPSDQVDLNFELEKLRLELRHARGMYEIAKTEAMDTSRKMDDLHQQRLKEAMKLEEIKLKVSVAEELARQEEEKYNAARREAEYMKDCAEREASERRNVEMKTLRDVRQKEKLEDALHGNVRPYQIFTWEEIISATSSFSESCKIGMGAYGTVYKCNLHHKTVAVKVLHSKEKHNSKQFQQELEILSKVRHPHLLLLIGACPDHGCIIYEYMDNGSLEESLLPKGNARPIPWYSRFRIAWEVASALIFLHSSKPEPIIHRDLKPANILLNQEFVSKIGDVGLSTVLQADSLQSTAYKDTGPVGTLCYIDPEYQRTGLISPKSDVYALGMVILQLLTAKPAIALTHAVENAIDDGTLLDILDKEAGNWPQEETMELALLGLSCTELRRRDRPDLKDKVLPALERLKETADRACRTGVSRNVSSPPNHFICPIVKDVMKDPCVAADGYSYDRKAIEKWLEGNDKSPMTNLPLPHKYLVPNYTLLSAIREWNSMNNE</sequence>
<keyword evidence="8" id="KW-0833">Ubl conjugation pathway</keyword>
<comment type="pathway">
    <text evidence="3">Protein modification; protein ubiquitination.</text>
</comment>
<evidence type="ECO:0000256" key="10">
    <source>
        <dbReference type="PROSITE-ProRule" id="PRU10141"/>
    </source>
</evidence>
<comment type="catalytic activity">
    <reaction evidence="1">
        <text>S-ubiquitinyl-[E2 ubiquitin-conjugating enzyme]-L-cysteine + [acceptor protein]-L-lysine = [E2 ubiquitin-conjugating enzyme]-L-cysteine + N(6)-ubiquitinyl-[acceptor protein]-L-lysine.</text>
        <dbReference type="EC" id="2.3.2.27"/>
    </reaction>
</comment>
<evidence type="ECO:0000256" key="6">
    <source>
        <dbReference type="ARBA" id="ARBA00022741"/>
    </source>
</evidence>
<feature type="domain" description="U-box" evidence="14">
    <location>
        <begin position="759"/>
        <end position="831"/>
    </location>
</feature>
<gene>
    <name evidence="15" type="ORF">SAY86_019993</name>
</gene>
<name>A0AAN7R1E1_TRANT</name>
<evidence type="ECO:0000256" key="5">
    <source>
        <dbReference type="ARBA" id="ARBA00022679"/>
    </source>
</evidence>
<dbReference type="PANTHER" id="PTHR45647">
    <property type="entry name" value="OS02G0152300 PROTEIN"/>
    <property type="match status" value="1"/>
</dbReference>
<dbReference type="Pfam" id="PF04564">
    <property type="entry name" value="U-box"/>
    <property type="match status" value="1"/>
</dbReference>
<protein>
    <recommendedName>
        <fullName evidence="4">RING-type E3 ubiquitin transferase</fullName>
        <ecNumber evidence="4">2.3.2.27</ecNumber>
    </recommendedName>
</protein>
<evidence type="ECO:0000256" key="7">
    <source>
        <dbReference type="ARBA" id="ARBA00022777"/>
    </source>
</evidence>
<dbReference type="InterPro" id="IPR017441">
    <property type="entry name" value="Protein_kinase_ATP_BS"/>
</dbReference>
<feature type="compositionally biased region" description="Polar residues" evidence="12">
    <location>
        <begin position="199"/>
        <end position="231"/>
    </location>
</feature>
<keyword evidence="5" id="KW-0808">Transferase</keyword>
<evidence type="ECO:0000256" key="2">
    <source>
        <dbReference type="ARBA" id="ARBA00003861"/>
    </source>
</evidence>
<feature type="coiled-coil region" evidence="11">
    <location>
        <begin position="349"/>
        <end position="418"/>
    </location>
</feature>
<dbReference type="Gene3D" id="3.40.50.620">
    <property type="entry name" value="HUPs"/>
    <property type="match status" value="1"/>
</dbReference>
<dbReference type="InterPro" id="IPR008271">
    <property type="entry name" value="Ser/Thr_kinase_AS"/>
</dbReference>
<organism evidence="15 16">
    <name type="scientific">Trapa natans</name>
    <name type="common">Water chestnut</name>
    <dbReference type="NCBI Taxonomy" id="22666"/>
    <lineage>
        <taxon>Eukaryota</taxon>
        <taxon>Viridiplantae</taxon>
        <taxon>Streptophyta</taxon>
        <taxon>Embryophyta</taxon>
        <taxon>Tracheophyta</taxon>
        <taxon>Spermatophyta</taxon>
        <taxon>Magnoliopsida</taxon>
        <taxon>eudicotyledons</taxon>
        <taxon>Gunneridae</taxon>
        <taxon>Pentapetalae</taxon>
        <taxon>rosids</taxon>
        <taxon>malvids</taxon>
        <taxon>Myrtales</taxon>
        <taxon>Lythraceae</taxon>
        <taxon>Trapa</taxon>
    </lineage>
</organism>
<feature type="binding site" evidence="10">
    <location>
        <position position="503"/>
    </location>
    <ligand>
        <name>ATP</name>
        <dbReference type="ChEBI" id="CHEBI:30616"/>
    </ligand>
</feature>
<keyword evidence="16" id="KW-1185">Reference proteome</keyword>
<dbReference type="SUPFAM" id="SSF52402">
    <property type="entry name" value="Adenine nucleotide alpha hydrolases-like"/>
    <property type="match status" value="1"/>
</dbReference>
<evidence type="ECO:0000256" key="3">
    <source>
        <dbReference type="ARBA" id="ARBA00004906"/>
    </source>
</evidence>
<dbReference type="SMART" id="SM00504">
    <property type="entry name" value="Ubox"/>
    <property type="match status" value="1"/>
</dbReference>
<evidence type="ECO:0000256" key="11">
    <source>
        <dbReference type="SAM" id="Coils"/>
    </source>
</evidence>
<accession>A0AAN7R1E1</accession>
<dbReference type="InterPro" id="IPR003613">
    <property type="entry name" value="Ubox_domain"/>
</dbReference>
<evidence type="ECO:0000256" key="9">
    <source>
        <dbReference type="ARBA" id="ARBA00022840"/>
    </source>
</evidence>
<comment type="function">
    <text evidence="2">Functions as an E3 ubiquitin ligase.</text>
</comment>
<dbReference type="GO" id="GO:0016567">
    <property type="term" value="P:protein ubiquitination"/>
    <property type="evidence" value="ECO:0007669"/>
    <property type="project" value="InterPro"/>
</dbReference>
<dbReference type="PROSITE" id="PS51698">
    <property type="entry name" value="U_BOX"/>
    <property type="match status" value="1"/>
</dbReference>
<evidence type="ECO:0000259" key="13">
    <source>
        <dbReference type="PROSITE" id="PS50011"/>
    </source>
</evidence>
<dbReference type="InterPro" id="IPR014729">
    <property type="entry name" value="Rossmann-like_a/b/a_fold"/>
</dbReference>
<dbReference type="CDD" id="cd16655">
    <property type="entry name" value="RING-Ubox_WDSUB1-like"/>
    <property type="match status" value="1"/>
</dbReference>
<dbReference type="PROSITE" id="PS50011">
    <property type="entry name" value="PROTEIN_KINASE_DOM"/>
    <property type="match status" value="1"/>
</dbReference>
<keyword evidence="11" id="KW-0175">Coiled coil</keyword>
<feature type="domain" description="Protein kinase" evidence="13">
    <location>
        <begin position="476"/>
        <end position="738"/>
    </location>
</feature>
<dbReference type="SMART" id="SM00220">
    <property type="entry name" value="S_TKc"/>
    <property type="match status" value="1"/>
</dbReference>
<dbReference type="Gene3D" id="3.30.200.20">
    <property type="entry name" value="Phosphorylase Kinase, domain 1"/>
    <property type="match status" value="1"/>
</dbReference>
<dbReference type="EMBL" id="JAXQNO010000011">
    <property type="protein sequence ID" value="KAK4788674.1"/>
    <property type="molecule type" value="Genomic_DNA"/>
</dbReference>
<dbReference type="SUPFAM" id="SSF56112">
    <property type="entry name" value="Protein kinase-like (PK-like)"/>
    <property type="match status" value="1"/>
</dbReference>
<evidence type="ECO:0000256" key="12">
    <source>
        <dbReference type="SAM" id="MobiDB-lite"/>
    </source>
</evidence>
<dbReference type="PROSITE" id="PS00108">
    <property type="entry name" value="PROTEIN_KINASE_ST"/>
    <property type="match status" value="1"/>
</dbReference>
<dbReference type="GO" id="GO:0005524">
    <property type="term" value="F:ATP binding"/>
    <property type="evidence" value="ECO:0007669"/>
    <property type="project" value="UniProtKB-UniRule"/>
</dbReference>
<reference evidence="15 16" key="1">
    <citation type="journal article" date="2023" name="Hortic Res">
        <title>Pangenome of water caltrop reveals structural variations and asymmetric subgenome divergence after allopolyploidization.</title>
        <authorList>
            <person name="Zhang X."/>
            <person name="Chen Y."/>
            <person name="Wang L."/>
            <person name="Yuan Y."/>
            <person name="Fang M."/>
            <person name="Shi L."/>
            <person name="Lu R."/>
            <person name="Comes H.P."/>
            <person name="Ma Y."/>
            <person name="Chen Y."/>
            <person name="Huang G."/>
            <person name="Zhou Y."/>
            <person name="Zheng Z."/>
            <person name="Qiu Y."/>
        </authorList>
    </citation>
    <scope>NUCLEOTIDE SEQUENCE [LARGE SCALE GENOMIC DNA]</scope>
    <source>
        <strain evidence="15">F231</strain>
    </source>
</reference>
<proteinExistence type="predicted"/>
<dbReference type="GO" id="GO:0061630">
    <property type="term" value="F:ubiquitin protein ligase activity"/>
    <property type="evidence" value="ECO:0007669"/>
    <property type="project" value="UniProtKB-EC"/>
</dbReference>
<dbReference type="Gene3D" id="3.30.40.10">
    <property type="entry name" value="Zinc/RING finger domain, C3HC4 (zinc finger)"/>
    <property type="match status" value="1"/>
</dbReference>
<comment type="caution">
    <text evidence="15">The sequence shown here is derived from an EMBL/GenBank/DDBJ whole genome shotgun (WGS) entry which is preliminary data.</text>
</comment>
<dbReference type="InterPro" id="IPR000719">
    <property type="entry name" value="Prot_kinase_dom"/>
</dbReference>